<name>A0ABV4H666_9ACTN</name>
<protein>
    <recommendedName>
        <fullName evidence="3">Excreted virulence factor EspC (Type VII ESX diderm)</fullName>
    </recommendedName>
</protein>
<sequence>MTEELTAVATAVRADAARVAARAPGLRTAADGVDGWAVGRARAAVRALFDTLAQAAAEAGSGLDRVGDQVTAAAGGYDGAERYLIRPR</sequence>
<evidence type="ECO:0000313" key="2">
    <source>
        <dbReference type="Proteomes" id="UP001565927"/>
    </source>
</evidence>
<dbReference type="EMBL" id="JBGFTU010000029">
    <property type="protein sequence ID" value="MEZ0166794.1"/>
    <property type="molecule type" value="Genomic_DNA"/>
</dbReference>
<dbReference type="Gene3D" id="1.10.287.1060">
    <property type="entry name" value="ESAT-6-like"/>
    <property type="match status" value="1"/>
</dbReference>
<gene>
    <name evidence="1" type="ORF">AB2L27_18730</name>
</gene>
<dbReference type="SUPFAM" id="SSF140453">
    <property type="entry name" value="EsxAB dimer-like"/>
    <property type="match status" value="1"/>
</dbReference>
<dbReference type="InterPro" id="IPR036689">
    <property type="entry name" value="ESAT-6-like_sf"/>
</dbReference>
<keyword evidence="2" id="KW-1185">Reference proteome</keyword>
<dbReference type="Proteomes" id="UP001565927">
    <property type="component" value="Unassembled WGS sequence"/>
</dbReference>
<accession>A0ABV4H666</accession>
<organism evidence="1 2">
    <name type="scientific">Kineococcus halophytocola</name>
    <dbReference type="NCBI Taxonomy" id="3234027"/>
    <lineage>
        <taxon>Bacteria</taxon>
        <taxon>Bacillati</taxon>
        <taxon>Actinomycetota</taxon>
        <taxon>Actinomycetes</taxon>
        <taxon>Kineosporiales</taxon>
        <taxon>Kineosporiaceae</taxon>
        <taxon>Kineococcus</taxon>
    </lineage>
</organism>
<reference evidence="1 2" key="1">
    <citation type="submission" date="2024-07" db="EMBL/GenBank/DDBJ databases">
        <authorList>
            <person name="Thanompreechachai J."/>
            <person name="Duangmal K."/>
        </authorList>
    </citation>
    <scope>NUCLEOTIDE SEQUENCE [LARGE SCALE GENOMIC DNA]</scope>
    <source>
        <strain evidence="1 2">LSe6-4</strain>
    </source>
</reference>
<proteinExistence type="predicted"/>
<comment type="caution">
    <text evidence="1">The sequence shown here is derived from an EMBL/GenBank/DDBJ whole genome shotgun (WGS) entry which is preliminary data.</text>
</comment>
<evidence type="ECO:0000313" key="1">
    <source>
        <dbReference type="EMBL" id="MEZ0166794.1"/>
    </source>
</evidence>
<evidence type="ECO:0008006" key="3">
    <source>
        <dbReference type="Google" id="ProtNLM"/>
    </source>
</evidence>